<name>A0A921MMV6_9FIRM</name>
<sequence>MINYIFDPEEKEYITVTRPYPYSVGYHGKPLFPAEIYRRRAKLKVNLIPETKERGGNKHD</sequence>
<dbReference type="Proteomes" id="UP000760668">
    <property type="component" value="Unassembled WGS sequence"/>
</dbReference>
<accession>A0A921MMV6</accession>
<dbReference type="RefSeq" id="WP_191540311.1">
    <property type="nucleotide sequence ID" value="NZ_DYUC01000065.1"/>
</dbReference>
<proteinExistence type="predicted"/>
<gene>
    <name evidence="1" type="ORF">K8V01_06795</name>
</gene>
<reference evidence="1" key="1">
    <citation type="journal article" date="2021" name="PeerJ">
        <title>Extensive microbial diversity within the chicken gut microbiome revealed by metagenomics and culture.</title>
        <authorList>
            <person name="Gilroy R."/>
            <person name="Ravi A."/>
            <person name="Getino M."/>
            <person name="Pursley I."/>
            <person name="Horton D.L."/>
            <person name="Alikhan N.F."/>
            <person name="Baker D."/>
            <person name="Gharbi K."/>
            <person name="Hall N."/>
            <person name="Watson M."/>
            <person name="Adriaenssens E.M."/>
            <person name="Foster-Nyarko E."/>
            <person name="Jarju S."/>
            <person name="Secka A."/>
            <person name="Antonio M."/>
            <person name="Oren A."/>
            <person name="Chaudhuri R.R."/>
            <person name="La Ragione R."/>
            <person name="Hildebrand F."/>
            <person name="Pallen M.J."/>
        </authorList>
    </citation>
    <scope>NUCLEOTIDE SEQUENCE</scope>
    <source>
        <strain evidence="1">CHK179-5677</strain>
    </source>
</reference>
<comment type="caution">
    <text evidence="1">The sequence shown here is derived from an EMBL/GenBank/DDBJ whole genome shotgun (WGS) entry which is preliminary data.</text>
</comment>
<evidence type="ECO:0000313" key="2">
    <source>
        <dbReference type="Proteomes" id="UP000760668"/>
    </source>
</evidence>
<organism evidence="1 2">
    <name type="scientific">Pseudoflavonifractor capillosus</name>
    <dbReference type="NCBI Taxonomy" id="106588"/>
    <lineage>
        <taxon>Bacteria</taxon>
        <taxon>Bacillati</taxon>
        <taxon>Bacillota</taxon>
        <taxon>Clostridia</taxon>
        <taxon>Eubacteriales</taxon>
        <taxon>Oscillospiraceae</taxon>
        <taxon>Pseudoflavonifractor</taxon>
    </lineage>
</organism>
<protein>
    <submittedName>
        <fullName evidence="1">Uncharacterized protein</fullName>
    </submittedName>
</protein>
<dbReference type="AlphaFoldDB" id="A0A921MMV6"/>
<reference evidence="1" key="2">
    <citation type="submission" date="2021-09" db="EMBL/GenBank/DDBJ databases">
        <authorList>
            <person name="Gilroy R."/>
        </authorList>
    </citation>
    <scope>NUCLEOTIDE SEQUENCE</scope>
    <source>
        <strain evidence="1">CHK179-5677</strain>
    </source>
</reference>
<evidence type="ECO:0000313" key="1">
    <source>
        <dbReference type="EMBL" id="HJG86711.1"/>
    </source>
</evidence>
<dbReference type="EMBL" id="DYUC01000065">
    <property type="protein sequence ID" value="HJG86711.1"/>
    <property type="molecule type" value="Genomic_DNA"/>
</dbReference>